<name>A0ABU7ARU2_9TELE</name>
<feature type="compositionally biased region" description="Low complexity" evidence="1">
    <location>
        <begin position="1"/>
        <end position="17"/>
    </location>
</feature>
<comment type="caution">
    <text evidence="2">The sequence shown here is derived from an EMBL/GenBank/DDBJ whole genome shotgun (WGS) entry which is preliminary data.</text>
</comment>
<protein>
    <submittedName>
        <fullName evidence="2">Uncharacterized protein</fullName>
    </submittedName>
</protein>
<dbReference type="EMBL" id="JAHUTI010025313">
    <property type="protein sequence ID" value="MED6240638.1"/>
    <property type="molecule type" value="Genomic_DNA"/>
</dbReference>
<organism evidence="2 3">
    <name type="scientific">Ataeniobius toweri</name>
    <dbReference type="NCBI Taxonomy" id="208326"/>
    <lineage>
        <taxon>Eukaryota</taxon>
        <taxon>Metazoa</taxon>
        <taxon>Chordata</taxon>
        <taxon>Craniata</taxon>
        <taxon>Vertebrata</taxon>
        <taxon>Euteleostomi</taxon>
        <taxon>Actinopterygii</taxon>
        <taxon>Neopterygii</taxon>
        <taxon>Teleostei</taxon>
        <taxon>Neoteleostei</taxon>
        <taxon>Acanthomorphata</taxon>
        <taxon>Ovalentaria</taxon>
        <taxon>Atherinomorphae</taxon>
        <taxon>Cyprinodontiformes</taxon>
        <taxon>Goodeidae</taxon>
        <taxon>Ataeniobius</taxon>
    </lineage>
</organism>
<evidence type="ECO:0000313" key="2">
    <source>
        <dbReference type="EMBL" id="MED6240638.1"/>
    </source>
</evidence>
<feature type="region of interest" description="Disordered" evidence="1">
    <location>
        <begin position="1"/>
        <end position="75"/>
    </location>
</feature>
<reference evidence="2 3" key="1">
    <citation type="submission" date="2021-07" db="EMBL/GenBank/DDBJ databases">
        <authorList>
            <person name="Palmer J.M."/>
        </authorList>
    </citation>
    <scope>NUCLEOTIDE SEQUENCE [LARGE SCALE GENOMIC DNA]</scope>
    <source>
        <strain evidence="2 3">AT_MEX2019</strain>
        <tissue evidence="2">Muscle</tissue>
    </source>
</reference>
<evidence type="ECO:0000256" key="1">
    <source>
        <dbReference type="SAM" id="MobiDB-lite"/>
    </source>
</evidence>
<accession>A0ABU7ARU2</accession>
<evidence type="ECO:0000313" key="3">
    <source>
        <dbReference type="Proteomes" id="UP001345963"/>
    </source>
</evidence>
<gene>
    <name evidence="2" type="ORF">ATANTOWER_024756</name>
</gene>
<dbReference type="Proteomes" id="UP001345963">
    <property type="component" value="Unassembled WGS sequence"/>
</dbReference>
<keyword evidence="3" id="KW-1185">Reference proteome</keyword>
<proteinExistence type="predicted"/>
<sequence>MLSSSDPDPTSPSTAATRRPRRSTLGGQEVLDQGRVQHEGAGHPGPLLRTVPLPVDEVLPPTTSSTGGQDPVDRISGVALEVPGGRRGLGWRAERTGMDRFN</sequence>